<dbReference type="AlphaFoldDB" id="A0A2X2C479"/>
<feature type="transmembrane region" description="Helical" evidence="1">
    <location>
        <begin position="56"/>
        <end position="81"/>
    </location>
</feature>
<dbReference type="SUPFAM" id="SSF54862">
    <property type="entry name" value="4Fe-4S ferredoxins"/>
    <property type="match status" value="1"/>
</dbReference>
<keyword evidence="1" id="KW-0472">Membrane</keyword>
<evidence type="ECO:0000313" key="4">
    <source>
        <dbReference type="Proteomes" id="UP000251485"/>
    </source>
</evidence>
<dbReference type="PROSITE" id="PS51379">
    <property type="entry name" value="4FE4S_FER_2"/>
    <property type="match status" value="1"/>
</dbReference>
<dbReference type="Proteomes" id="UP000251485">
    <property type="component" value="Unassembled WGS sequence"/>
</dbReference>
<accession>A0A2X2C479</accession>
<evidence type="ECO:0000256" key="1">
    <source>
        <dbReference type="SAM" id="Phobius"/>
    </source>
</evidence>
<organism evidence="3 4">
    <name type="scientific">Proteus mirabilis</name>
    <dbReference type="NCBI Taxonomy" id="584"/>
    <lineage>
        <taxon>Bacteria</taxon>
        <taxon>Pseudomonadati</taxon>
        <taxon>Pseudomonadota</taxon>
        <taxon>Gammaproteobacteria</taxon>
        <taxon>Enterobacterales</taxon>
        <taxon>Morganellaceae</taxon>
        <taxon>Proteus</taxon>
    </lineage>
</organism>
<sequence length="90" mass="10137">MKQYGFYFDSTKCTGCKTCQVSCKDEKDLDLGPKFRRVYEYGGGSGQNKTVSGHKIFIVIIYQFLVTTALTLLAWQVALLARCINVKKTV</sequence>
<dbReference type="InterPro" id="IPR017896">
    <property type="entry name" value="4Fe4S_Fe-S-bd"/>
</dbReference>
<protein>
    <submittedName>
        <fullName evidence="3">Anaerobic dimethyl sulfoxide reductase chain B</fullName>
    </submittedName>
</protein>
<name>A0A2X2C479_PROMI</name>
<evidence type="ECO:0000313" key="3">
    <source>
        <dbReference type="EMBL" id="SPY94955.1"/>
    </source>
</evidence>
<proteinExistence type="predicted"/>
<dbReference type="EMBL" id="UAUE01000007">
    <property type="protein sequence ID" value="SPY94955.1"/>
    <property type="molecule type" value="Genomic_DNA"/>
</dbReference>
<reference evidence="3 4" key="1">
    <citation type="submission" date="2018-06" db="EMBL/GenBank/DDBJ databases">
        <authorList>
            <consortium name="Pathogen Informatics"/>
            <person name="Doyle S."/>
        </authorList>
    </citation>
    <scope>NUCLEOTIDE SEQUENCE [LARGE SCALE GENOMIC DNA]</scope>
    <source>
        <strain evidence="3 4">NCTC10975</strain>
    </source>
</reference>
<feature type="domain" description="4Fe-4S ferredoxin-type" evidence="2">
    <location>
        <begin position="4"/>
        <end position="34"/>
    </location>
</feature>
<dbReference type="Gene3D" id="3.30.70.20">
    <property type="match status" value="1"/>
</dbReference>
<evidence type="ECO:0000259" key="2">
    <source>
        <dbReference type="PROSITE" id="PS51379"/>
    </source>
</evidence>
<keyword evidence="1" id="KW-0812">Transmembrane</keyword>
<keyword evidence="1" id="KW-1133">Transmembrane helix</keyword>
<gene>
    <name evidence="3" type="primary">dmsB_2</name>
    <name evidence="3" type="ORF">NCTC10975_01314</name>
</gene>